<dbReference type="SUPFAM" id="SSF55874">
    <property type="entry name" value="ATPase domain of HSP90 chaperone/DNA topoisomerase II/histidine kinase"/>
    <property type="match status" value="1"/>
</dbReference>
<feature type="domain" description="Histidine kinase/HSP90-like ATPase" evidence="3">
    <location>
        <begin position="54"/>
        <end position="167"/>
    </location>
</feature>
<dbReference type="EMBL" id="JBHSPX010000004">
    <property type="protein sequence ID" value="MFC6063314.1"/>
    <property type="molecule type" value="Genomic_DNA"/>
</dbReference>
<dbReference type="PANTHER" id="PTHR35526">
    <property type="entry name" value="ANTI-SIGMA-F FACTOR RSBW-RELATED"/>
    <property type="match status" value="1"/>
</dbReference>
<accession>A0ABW1MJB3</accession>
<dbReference type="Proteomes" id="UP001596139">
    <property type="component" value="Unassembled WGS sequence"/>
</dbReference>
<gene>
    <name evidence="4" type="ORF">ACFP4F_12230</name>
</gene>
<dbReference type="Pfam" id="PF13581">
    <property type="entry name" value="HATPase_c_2"/>
    <property type="match status" value="1"/>
</dbReference>
<dbReference type="InterPro" id="IPR036890">
    <property type="entry name" value="HATPase_C_sf"/>
</dbReference>
<evidence type="ECO:0000259" key="3">
    <source>
        <dbReference type="Pfam" id="PF13581"/>
    </source>
</evidence>
<dbReference type="InterPro" id="IPR003594">
    <property type="entry name" value="HATPase_dom"/>
</dbReference>
<evidence type="ECO:0000256" key="1">
    <source>
        <dbReference type="ARBA" id="ARBA00022527"/>
    </source>
</evidence>
<organism evidence="4 5">
    <name type="scientific">Streptomyces ochraceiscleroticus</name>
    <dbReference type="NCBI Taxonomy" id="47761"/>
    <lineage>
        <taxon>Bacteria</taxon>
        <taxon>Bacillati</taxon>
        <taxon>Actinomycetota</taxon>
        <taxon>Actinomycetes</taxon>
        <taxon>Kitasatosporales</taxon>
        <taxon>Streptomycetaceae</taxon>
        <taxon>Streptomyces</taxon>
    </lineage>
</organism>
<keyword evidence="4" id="KW-0067">ATP-binding</keyword>
<comment type="caution">
    <text evidence="4">The sequence shown here is derived from an EMBL/GenBank/DDBJ whole genome shotgun (WGS) entry which is preliminary data.</text>
</comment>
<keyword evidence="5" id="KW-1185">Reference proteome</keyword>
<keyword evidence="4" id="KW-0547">Nucleotide-binding</keyword>
<evidence type="ECO:0000313" key="4">
    <source>
        <dbReference type="EMBL" id="MFC6063314.1"/>
    </source>
</evidence>
<feature type="region of interest" description="Disordered" evidence="2">
    <location>
        <begin position="1"/>
        <end position="39"/>
    </location>
</feature>
<keyword evidence="1" id="KW-0723">Serine/threonine-protein kinase</keyword>
<reference evidence="5" key="1">
    <citation type="journal article" date="2019" name="Int. J. Syst. Evol. Microbiol.">
        <title>The Global Catalogue of Microorganisms (GCM) 10K type strain sequencing project: providing services to taxonomists for standard genome sequencing and annotation.</title>
        <authorList>
            <consortium name="The Broad Institute Genomics Platform"/>
            <consortium name="The Broad Institute Genome Sequencing Center for Infectious Disease"/>
            <person name="Wu L."/>
            <person name="Ma J."/>
        </authorList>
    </citation>
    <scope>NUCLEOTIDE SEQUENCE [LARGE SCALE GENOMIC DNA]</scope>
    <source>
        <strain evidence="5">CGMCC 1.15180</strain>
    </source>
</reference>
<dbReference type="InterPro" id="IPR050267">
    <property type="entry name" value="Anti-sigma-factor_SerPK"/>
</dbReference>
<name>A0ABW1MJB3_9ACTN</name>
<protein>
    <submittedName>
        <fullName evidence="4">ATP-binding protein</fullName>
    </submittedName>
</protein>
<dbReference type="PANTHER" id="PTHR35526:SF3">
    <property type="entry name" value="ANTI-SIGMA-F FACTOR RSBW"/>
    <property type="match status" value="1"/>
</dbReference>
<evidence type="ECO:0000256" key="2">
    <source>
        <dbReference type="SAM" id="MobiDB-lite"/>
    </source>
</evidence>
<dbReference type="RefSeq" id="WP_078648719.1">
    <property type="nucleotide sequence ID" value="NZ_JBHSPX010000004.1"/>
</dbReference>
<keyword evidence="1" id="KW-0808">Transferase</keyword>
<evidence type="ECO:0000313" key="5">
    <source>
        <dbReference type="Proteomes" id="UP001596139"/>
    </source>
</evidence>
<sequence length="175" mass="18660">MSTTTLRETKQPPAAPRTAQRPVPRPVISPARTAPPVAPHGYRTGPDHQAVLSLPAEVRWVPAARHCVAAILAQWRFPSADRESAELVVDELTANAAQYGRRDMTVHLSLSSGVLRISVTDSGVPVGPRPPRDAAPDEHGRGLAIVELLASEVRMIQGPLGRQVSVVLRAATTGT</sequence>
<dbReference type="GO" id="GO:0005524">
    <property type="term" value="F:ATP binding"/>
    <property type="evidence" value="ECO:0007669"/>
    <property type="project" value="UniProtKB-KW"/>
</dbReference>
<dbReference type="Gene3D" id="3.30.565.10">
    <property type="entry name" value="Histidine kinase-like ATPase, C-terminal domain"/>
    <property type="match status" value="1"/>
</dbReference>
<proteinExistence type="predicted"/>
<dbReference type="CDD" id="cd16936">
    <property type="entry name" value="HATPase_RsbW-like"/>
    <property type="match status" value="1"/>
</dbReference>
<keyword evidence="1" id="KW-0418">Kinase</keyword>